<name>A0A8N4IFE7_ELAGV</name>
<keyword evidence="1" id="KW-1185">Reference proteome</keyword>
<protein>
    <submittedName>
        <fullName evidence="2">Uncharacterized protein LOC114914505</fullName>
    </submittedName>
</protein>
<reference evidence="2" key="1">
    <citation type="submission" date="2025-08" db="UniProtKB">
        <authorList>
            <consortium name="RefSeq"/>
        </authorList>
    </citation>
    <scope>IDENTIFICATION</scope>
</reference>
<dbReference type="Proteomes" id="UP000504607">
    <property type="component" value="Chromosome 9"/>
</dbReference>
<gene>
    <name evidence="2" type="primary">LOC114914505</name>
</gene>
<dbReference type="AlphaFoldDB" id="A0A8N4IFE7"/>
<proteinExistence type="predicted"/>
<sequence>MMNCEMEDNDCNHDKNPLYDNYPFSHSMMVNQLTAQMKLMGSSSSNQPCATSFTDPGPSRPWQLSLAERPMICPQQQNLALAFPDSQPFEPTAGQADAIVTHIDHDNSAVSPIFDDATDCNMGQFLQLGLPSGCSSHSLN</sequence>
<dbReference type="OrthoDB" id="10391859at2759"/>
<organism evidence="1 2">
    <name type="scientific">Elaeis guineensis var. tenera</name>
    <name type="common">Oil palm</name>
    <dbReference type="NCBI Taxonomy" id="51953"/>
    <lineage>
        <taxon>Eukaryota</taxon>
        <taxon>Viridiplantae</taxon>
        <taxon>Streptophyta</taxon>
        <taxon>Embryophyta</taxon>
        <taxon>Tracheophyta</taxon>
        <taxon>Spermatophyta</taxon>
        <taxon>Magnoliopsida</taxon>
        <taxon>Liliopsida</taxon>
        <taxon>Arecaceae</taxon>
        <taxon>Arecoideae</taxon>
        <taxon>Cocoseae</taxon>
        <taxon>Elaeidinae</taxon>
        <taxon>Elaeis</taxon>
    </lineage>
</organism>
<dbReference type="RefSeq" id="XP_029122295.1">
    <property type="nucleotide sequence ID" value="XM_029266462.1"/>
</dbReference>
<accession>A0A8N4IFE7</accession>
<evidence type="ECO:0000313" key="1">
    <source>
        <dbReference type="Proteomes" id="UP000504607"/>
    </source>
</evidence>
<dbReference type="KEGG" id="egu:114914505"/>
<evidence type="ECO:0000313" key="2">
    <source>
        <dbReference type="RefSeq" id="XP_029122295.1"/>
    </source>
</evidence>